<reference evidence="2" key="1">
    <citation type="submission" date="2020-05" db="UniProtKB">
        <authorList>
            <consortium name="EnsemblMetazoa"/>
        </authorList>
    </citation>
    <scope>IDENTIFICATION</scope>
    <source>
        <strain evidence="2">MAF</strain>
    </source>
</reference>
<proteinExistence type="predicted"/>
<keyword evidence="1" id="KW-1133">Transmembrane helix</keyword>
<protein>
    <submittedName>
        <fullName evidence="2">Uncharacterized protein</fullName>
    </submittedName>
</protein>
<keyword evidence="3" id="KW-1185">Reference proteome</keyword>
<feature type="transmembrane region" description="Helical" evidence="1">
    <location>
        <begin position="20"/>
        <end position="39"/>
    </location>
</feature>
<dbReference type="AlphaFoldDB" id="A0A182VE89"/>
<dbReference type="EnsemblMetazoa" id="AMEM013493-RA">
    <property type="protein sequence ID" value="AMEM013493-PA"/>
    <property type="gene ID" value="AMEM013493"/>
</dbReference>
<name>A0A182VE89_ANOME</name>
<organism evidence="2 3">
    <name type="scientific">Anopheles merus</name>
    <name type="common">Mosquito</name>
    <dbReference type="NCBI Taxonomy" id="30066"/>
    <lineage>
        <taxon>Eukaryota</taxon>
        <taxon>Metazoa</taxon>
        <taxon>Ecdysozoa</taxon>
        <taxon>Arthropoda</taxon>
        <taxon>Hexapoda</taxon>
        <taxon>Insecta</taxon>
        <taxon>Pterygota</taxon>
        <taxon>Neoptera</taxon>
        <taxon>Endopterygota</taxon>
        <taxon>Diptera</taxon>
        <taxon>Nematocera</taxon>
        <taxon>Culicoidea</taxon>
        <taxon>Culicidae</taxon>
        <taxon>Anophelinae</taxon>
        <taxon>Anopheles</taxon>
    </lineage>
</organism>
<sequence>MPLNSLISPLLPPLPPSDSMIVAVFAALLLMAPTPLALLSWFSDAIVWRFVLMVLLLLTVVDSHASPCACAVDDLTKLFSSEVDFFFSNLMSSDEDDIRRSYLIFSSVTDVRRCSITFRSSLRSCERFIELRLLPAKSPTAAPPPEPCLRKAGGLFGIPSSRLVRPTTDGGSGGFDSVISMFSLLNRRCSFMASSGCWGYCPALAVGLAMAGEVGGAGVGEVVSTILLVLAGRPVPSTRFFSCIFINSGTLAPTPISSSRSLLLPSSELRMMLTNCDDTSLSMFSSICEMFWFDLFSMLVGSGGVSVFVVSTMLFG</sequence>
<feature type="transmembrane region" description="Helical" evidence="1">
    <location>
        <begin position="290"/>
        <end position="315"/>
    </location>
</feature>
<keyword evidence="1" id="KW-0812">Transmembrane</keyword>
<accession>A0A182VE89</accession>
<evidence type="ECO:0000256" key="1">
    <source>
        <dbReference type="SAM" id="Phobius"/>
    </source>
</evidence>
<dbReference type="VEuPathDB" id="VectorBase:AMEM013493"/>
<evidence type="ECO:0000313" key="3">
    <source>
        <dbReference type="Proteomes" id="UP000075903"/>
    </source>
</evidence>
<keyword evidence="1" id="KW-0472">Membrane</keyword>
<dbReference type="Proteomes" id="UP000075903">
    <property type="component" value="Unassembled WGS sequence"/>
</dbReference>
<evidence type="ECO:0000313" key="2">
    <source>
        <dbReference type="EnsemblMetazoa" id="AMEM013493-PA"/>
    </source>
</evidence>